<comment type="caution">
    <text evidence="2">The sequence shown here is derived from an EMBL/GenBank/DDBJ whole genome shotgun (WGS) entry which is preliminary data.</text>
</comment>
<feature type="region of interest" description="Disordered" evidence="1">
    <location>
        <begin position="76"/>
        <end position="125"/>
    </location>
</feature>
<feature type="non-terminal residue" evidence="2">
    <location>
        <position position="125"/>
    </location>
</feature>
<evidence type="ECO:0000256" key="1">
    <source>
        <dbReference type="SAM" id="MobiDB-lite"/>
    </source>
</evidence>
<dbReference type="AlphaFoldDB" id="A0A7J6PYX1"/>
<protein>
    <submittedName>
        <fullName evidence="2">Uncharacterized protein</fullName>
    </submittedName>
</protein>
<reference evidence="2 3" key="1">
    <citation type="submission" date="2020-04" db="EMBL/GenBank/DDBJ databases">
        <title>Perkinsus olseni comparative genomics.</title>
        <authorList>
            <person name="Bogema D.R."/>
        </authorList>
    </citation>
    <scope>NUCLEOTIDE SEQUENCE [LARGE SCALE GENOMIC DNA]</scope>
    <source>
        <strain evidence="2">ATCC PRA-205</strain>
    </source>
</reference>
<dbReference type="EMBL" id="JABANM010033449">
    <property type="protein sequence ID" value="KAF4701248.1"/>
    <property type="molecule type" value="Genomic_DNA"/>
</dbReference>
<sequence length="125" mass="13930">MIAPVLIHDDRFDPRTVGYSFGNAIACTIKMVTIAPIPSSFTSLFTPRWAASQPPHHSALYCVDSGLAVDECMRPRSHASAVHKSSEPNHTASKYHDPRRRSNTSTTKDHAHNNTRTTRPNENYT</sequence>
<evidence type="ECO:0000313" key="2">
    <source>
        <dbReference type="EMBL" id="KAF4701248.1"/>
    </source>
</evidence>
<accession>A0A7J6PYX1</accession>
<feature type="compositionally biased region" description="Polar residues" evidence="1">
    <location>
        <begin position="114"/>
        <end position="125"/>
    </location>
</feature>
<gene>
    <name evidence="2" type="ORF">FOZ62_000048</name>
</gene>
<evidence type="ECO:0000313" key="3">
    <source>
        <dbReference type="Proteomes" id="UP000574390"/>
    </source>
</evidence>
<organism evidence="2 3">
    <name type="scientific">Perkinsus olseni</name>
    <name type="common">Perkinsus atlanticus</name>
    <dbReference type="NCBI Taxonomy" id="32597"/>
    <lineage>
        <taxon>Eukaryota</taxon>
        <taxon>Sar</taxon>
        <taxon>Alveolata</taxon>
        <taxon>Perkinsozoa</taxon>
        <taxon>Perkinsea</taxon>
        <taxon>Perkinsida</taxon>
        <taxon>Perkinsidae</taxon>
        <taxon>Perkinsus</taxon>
    </lineage>
</organism>
<proteinExistence type="predicted"/>
<dbReference type="Proteomes" id="UP000574390">
    <property type="component" value="Unassembled WGS sequence"/>
</dbReference>
<name>A0A7J6PYX1_PEROL</name>